<feature type="domain" description="Histidine kinase" evidence="12">
    <location>
        <begin position="852"/>
        <end position="1069"/>
    </location>
</feature>
<dbReference type="SUPFAM" id="SSF47384">
    <property type="entry name" value="Homodimeric domain of signal transducing histidine kinase"/>
    <property type="match status" value="1"/>
</dbReference>
<dbReference type="InterPro" id="IPR004358">
    <property type="entry name" value="Sig_transdc_His_kin-like_C"/>
</dbReference>
<keyword evidence="10" id="KW-0732">Signal</keyword>
<dbReference type="SMART" id="SM00388">
    <property type="entry name" value="HisKA"/>
    <property type="match status" value="1"/>
</dbReference>
<dbReference type="InterPro" id="IPR036890">
    <property type="entry name" value="HATPase_C_sf"/>
</dbReference>
<gene>
    <name evidence="14" type="ORF">A8C32_02570</name>
</gene>
<dbReference type="InterPro" id="IPR011123">
    <property type="entry name" value="Y_Y_Y"/>
</dbReference>
<dbReference type="SUPFAM" id="SSF63829">
    <property type="entry name" value="Calcium-dependent phosphotriesterase"/>
    <property type="match status" value="1"/>
</dbReference>
<dbReference type="InterPro" id="IPR009057">
    <property type="entry name" value="Homeodomain-like_sf"/>
</dbReference>
<feature type="transmembrane region" description="Helical" evidence="9">
    <location>
        <begin position="801"/>
        <end position="823"/>
    </location>
</feature>
<evidence type="ECO:0000256" key="2">
    <source>
        <dbReference type="ARBA" id="ARBA00012438"/>
    </source>
</evidence>
<organism evidence="14 15">
    <name type="scientific">Flavivirga aquatica</name>
    <dbReference type="NCBI Taxonomy" id="1849968"/>
    <lineage>
        <taxon>Bacteria</taxon>
        <taxon>Pseudomonadati</taxon>
        <taxon>Bacteroidota</taxon>
        <taxon>Flavobacteriia</taxon>
        <taxon>Flavobacteriales</taxon>
        <taxon>Flavobacteriaceae</taxon>
        <taxon>Flavivirga</taxon>
    </lineage>
</organism>
<dbReference type="InterPro" id="IPR003661">
    <property type="entry name" value="HisK_dim/P_dom"/>
</dbReference>
<dbReference type="PROSITE" id="PS50110">
    <property type="entry name" value="RESPONSE_REGULATORY"/>
    <property type="match status" value="1"/>
</dbReference>
<protein>
    <recommendedName>
        <fullName evidence="2">histidine kinase</fullName>
        <ecNumber evidence="2">2.7.13.3</ecNumber>
    </recommendedName>
</protein>
<accession>A0A1E5TAE8</accession>
<dbReference type="InterPro" id="IPR013783">
    <property type="entry name" value="Ig-like_fold"/>
</dbReference>
<evidence type="ECO:0000256" key="9">
    <source>
        <dbReference type="SAM" id="Phobius"/>
    </source>
</evidence>
<dbReference type="InterPro" id="IPR018060">
    <property type="entry name" value="HTH_AraC"/>
</dbReference>
<feature type="chain" id="PRO_5009186212" description="histidine kinase" evidence="10">
    <location>
        <begin position="22"/>
        <end position="1363"/>
    </location>
</feature>
<evidence type="ECO:0000256" key="7">
    <source>
        <dbReference type="ARBA" id="ARBA00023163"/>
    </source>
</evidence>
<dbReference type="FunFam" id="3.30.565.10:FF:000006">
    <property type="entry name" value="Sensor histidine kinase WalK"/>
    <property type="match status" value="1"/>
</dbReference>
<keyword evidence="9" id="KW-0812">Transmembrane</keyword>
<dbReference type="InterPro" id="IPR001789">
    <property type="entry name" value="Sig_transdc_resp-reg_receiver"/>
</dbReference>
<evidence type="ECO:0000256" key="1">
    <source>
        <dbReference type="ARBA" id="ARBA00000085"/>
    </source>
</evidence>
<dbReference type="CDD" id="cd00082">
    <property type="entry name" value="HisKA"/>
    <property type="match status" value="1"/>
</dbReference>
<dbReference type="SUPFAM" id="SSF52172">
    <property type="entry name" value="CheY-like"/>
    <property type="match status" value="1"/>
</dbReference>
<dbReference type="InterPro" id="IPR015943">
    <property type="entry name" value="WD40/YVTN_repeat-like_dom_sf"/>
</dbReference>
<dbReference type="GO" id="GO:0043565">
    <property type="term" value="F:sequence-specific DNA binding"/>
    <property type="evidence" value="ECO:0007669"/>
    <property type="project" value="InterPro"/>
</dbReference>
<evidence type="ECO:0000313" key="15">
    <source>
        <dbReference type="Proteomes" id="UP000095713"/>
    </source>
</evidence>
<dbReference type="EMBL" id="MDJD01000034">
    <property type="protein sequence ID" value="OEK08353.1"/>
    <property type="molecule type" value="Genomic_DNA"/>
</dbReference>
<reference evidence="14 15" key="1">
    <citation type="submission" date="2016-05" db="EMBL/GenBank/DDBJ databases">
        <title>Draft Genome Sequence of Algibacter sp. Strain SK-16 Isolated from the Surface Water of Aburatsubo Inlet.</title>
        <authorList>
            <person name="Wong S.-K."/>
            <person name="Yoshizawa S."/>
            <person name="Nakajima Y."/>
            <person name="Ogura Y."/>
            <person name="Tetsuya H."/>
            <person name="Hamasaki K."/>
        </authorList>
    </citation>
    <scope>NUCLEOTIDE SEQUENCE [LARGE SCALE GENOMIC DNA]</scope>
    <source>
        <strain evidence="14 15">SK-16</strain>
    </source>
</reference>
<evidence type="ECO:0000256" key="3">
    <source>
        <dbReference type="ARBA" id="ARBA00022553"/>
    </source>
</evidence>
<dbReference type="InterPro" id="IPR011006">
    <property type="entry name" value="CheY-like_superfamily"/>
</dbReference>
<dbReference type="InterPro" id="IPR036097">
    <property type="entry name" value="HisK_dim/P_sf"/>
</dbReference>
<dbReference type="Gene3D" id="1.10.10.60">
    <property type="entry name" value="Homeodomain-like"/>
    <property type="match status" value="1"/>
</dbReference>
<dbReference type="STRING" id="1849968.A8C32_02570"/>
<dbReference type="Gene3D" id="1.10.287.130">
    <property type="match status" value="1"/>
</dbReference>
<sequence length="1363" mass="157761">MTKIKYLFILLFTINSFQSISQECFFKPIKQFSTIDNLSHNGVTTVFEDSYGFVWVGTYDGLNKYDGYSFKKYRNTLKNSLLLSNRILSLNEDTNKKLWIGTENGVNILDLTTEKISTIYTNKDSSEKVPMVKKIILGSNSTVLCMLENHTLLHFNNNYKLIGTYQPNEVLLDQMLFRDIIKLSATKYAITTSRGLLIFDFVSKMFKLTLANDIESCFNLLRVDNENLYVVKSHGIAHLHFDEEIEYVSTLFKDKRFKYMSLDDNNTLWLGAVSGVSKIFNFTPNTPEGNIELCHLKTFSNEIYVSSIVSNIKNRCWVTTYNKGIFQFDILNNPFHSYNKNYGKPYGIETNTVVSLAPYKENQIFVSTYFGKISLFDVAKKKFLPLPFNKPPTNIEYKGIIFTDSKNNIWFSPRGIQMGLYLKKAHEKDFKKINAEKINSFNNAEIKLITEDKYGAIWAADREDVYRIELKENDEEYIIESLNEKTLFTPKFSFIRYIYCDPLHDFIWLGSGTNGLYRINIECNTELDKADIQNYQYTKKDYAISSNYISHIIRDAENSLWIATDQGGICNVVNETSISPKFITYSEKDGLINNGVKRIEYDGDNNLWLSTNAGINKFITKTKEFRKYQKDDGLPFLQFEFSSTKLSDGTMVFGGREGFIYFDPKDIKKTNEVPNIVFGEFKLFNKTIAPGDTTQGKIILNKNISLLDDIELEYDQNVFSIEVISLHFKSPKNHFIKHKLFPIDKDWVVNPSSNKTIHYSGLPAGDYMFEVMSSNSDNMWSQHKKIKIHISPHFLKTNLAYIIYTILIIAIITLIIVTALRFYKLEYDLEIEQLEKKQENKISDAKLQFFTNISHEFRTPLTLINGPLELFLEKFKKEKFIVDYLKLVKRQSKKILQLVEQAHDFRKAEKDLLKLNSTKFNFSRFIKELTIDFEYLASKSDKKLFLKAFSDEVYIVADKGKVEKVLNNLINNAFKFTDKGDHITLSYKVEDSKLICSVIDTGRGINKEDLPHVFQRFYQSKNDYLEHSGGSGIGLAFSKKLVTLHEGQIYVQSEKGVGASFTFEIPIGNLKNAEFKDEKIEEIIAEELANDSSLSLVNEEFNTKEFEIEESLKKSNVFIVEDNDEMRLFLEDIFAKYFKVTSFSNGKECSSVLEREWPDLIISDVMMPVMNGIELCEYVKSDMKTSHIPMILLTAVSTMENKLQGLGVGADAYINKPFQVKHLVLQSIMLLKNRKRLRERFQIDFPYGIEKHYENENDTAFIERMFDIVDKNLHDSELDIDYLSKEMCISRSHFFQKVKALTNQTPYELLKTYRLKKAAEMLVQNNIQVSDVFSNVGFKNISHFSRVFKKKYGVSPGKYKKKG</sequence>
<evidence type="ECO:0000259" key="11">
    <source>
        <dbReference type="PROSITE" id="PS01124"/>
    </source>
</evidence>
<dbReference type="GO" id="GO:0003700">
    <property type="term" value="F:DNA-binding transcription factor activity"/>
    <property type="evidence" value="ECO:0007669"/>
    <property type="project" value="InterPro"/>
</dbReference>
<name>A0A1E5TAE8_9FLAO</name>
<feature type="signal peptide" evidence="10">
    <location>
        <begin position="1"/>
        <end position="21"/>
    </location>
</feature>
<dbReference type="PRINTS" id="PR00344">
    <property type="entry name" value="BCTRLSENSOR"/>
</dbReference>
<dbReference type="Pfam" id="PF07495">
    <property type="entry name" value="Y_Y_Y"/>
    <property type="match status" value="1"/>
</dbReference>
<dbReference type="Gene3D" id="2.60.40.10">
    <property type="entry name" value="Immunoglobulins"/>
    <property type="match status" value="1"/>
</dbReference>
<keyword evidence="9" id="KW-0472">Membrane</keyword>
<dbReference type="Pfam" id="PF07494">
    <property type="entry name" value="Reg_prop"/>
    <property type="match status" value="2"/>
</dbReference>
<dbReference type="InterPro" id="IPR011110">
    <property type="entry name" value="Reg_prop"/>
</dbReference>
<evidence type="ECO:0000256" key="8">
    <source>
        <dbReference type="PROSITE-ProRule" id="PRU00169"/>
    </source>
</evidence>
<evidence type="ECO:0000259" key="13">
    <source>
        <dbReference type="PROSITE" id="PS50110"/>
    </source>
</evidence>
<dbReference type="SUPFAM" id="SSF55874">
    <property type="entry name" value="ATPase domain of HSP90 chaperone/DNA topoisomerase II/histidine kinase"/>
    <property type="match status" value="1"/>
</dbReference>
<proteinExistence type="predicted"/>
<keyword evidence="3 8" id="KW-0597">Phosphoprotein</keyword>
<dbReference type="SMART" id="SM00448">
    <property type="entry name" value="REC"/>
    <property type="match status" value="1"/>
</dbReference>
<dbReference type="Pfam" id="PF00512">
    <property type="entry name" value="HisKA"/>
    <property type="match status" value="1"/>
</dbReference>
<evidence type="ECO:0000256" key="6">
    <source>
        <dbReference type="ARBA" id="ARBA00023015"/>
    </source>
</evidence>
<evidence type="ECO:0000259" key="12">
    <source>
        <dbReference type="PROSITE" id="PS50109"/>
    </source>
</evidence>
<keyword evidence="4" id="KW-0808">Transferase</keyword>
<dbReference type="Pfam" id="PF02518">
    <property type="entry name" value="HATPase_c"/>
    <property type="match status" value="1"/>
</dbReference>
<keyword evidence="15" id="KW-1185">Reference proteome</keyword>
<dbReference type="Gene3D" id="2.130.10.10">
    <property type="entry name" value="YVTN repeat-like/Quinoprotein amine dehydrogenase"/>
    <property type="match status" value="2"/>
</dbReference>
<keyword evidence="7" id="KW-0804">Transcription</keyword>
<dbReference type="SMART" id="SM00342">
    <property type="entry name" value="HTH_ARAC"/>
    <property type="match status" value="1"/>
</dbReference>
<keyword evidence="5" id="KW-0418">Kinase</keyword>
<dbReference type="SMART" id="SM00387">
    <property type="entry name" value="HATPase_c"/>
    <property type="match status" value="1"/>
</dbReference>
<dbReference type="EC" id="2.7.13.3" evidence="2"/>
<keyword evidence="6" id="KW-0805">Transcription regulation</keyword>
<evidence type="ECO:0000256" key="10">
    <source>
        <dbReference type="SAM" id="SignalP"/>
    </source>
</evidence>
<dbReference type="PANTHER" id="PTHR43547">
    <property type="entry name" value="TWO-COMPONENT HISTIDINE KINASE"/>
    <property type="match status" value="1"/>
</dbReference>
<dbReference type="PROSITE" id="PS50109">
    <property type="entry name" value="HIS_KIN"/>
    <property type="match status" value="1"/>
</dbReference>
<feature type="modified residue" description="4-aspartylphosphate" evidence="8">
    <location>
        <position position="1164"/>
    </location>
</feature>
<dbReference type="SUPFAM" id="SSF46689">
    <property type="entry name" value="Homeodomain-like"/>
    <property type="match status" value="1"/>
</dbReference>
<dbReference type="SUPFAM" id="SSF101898">
    <property type="entry name" value="NHL repeat"/>
    <property type="match status" value="1"/>
</dbReference>
<dbReference type="PANTHER" id="PTHR43547:SF2">
    <property type="entry name" value="HYBRID SIGNAL TRANSDUCTION HISTIDINE KINASE C"/>
    <property type="match status" value="1"/>
</dbReference>
<comment type="caution">
    <text evidence="14">The sequence shown here is derived from an EMBL/GenBank/DDBJ whole genome shotgun (WGS) entry which is preliminary data.</text>
</comment>
<evidence type="ECO:0000313" key="14">
    <source>
        <dbReference type="EMBL" id="OEK08353.1"/>
    </source>
</evidence>
<dbReference type="InterPro" id="IPR005467">
    <property type="entry name" value="His_kinase_dom"/>
</dbReference>
<dbReference type="InterPro" id="IPR003594">
    <property type="entry name" value="HATPase_dom"/>
</dbReference>
<evidence type="ECO:0000256" key="5">
    <source>
        <dbReference type="ARBA" id="ARBA00022777"/>
    </source>
</evidence>
<dbReference type="Proteomes" id="UP000095713">
    <property type="component" value="Unassembled WGS sequence"/>
</dbReference>
<dbReference type="Gene3D" id="3.40.50.2300">
    <property type="match status" value="1"/>
</dbReference>
<dbReference type="GO" id="GO:0000155">
    <property type="term" value="F:phosphorelay sensor kinase activity"/>
    <property type="evidence" value="ECO:0007669"/>
    <property type="project" value="InterPro"/>
</dbReference>
<evidence type="ECO:0000256" key="4">
    <source>
        <dbReference type="ARBA" id="ARBA00022679"/>
    </source>
</evidence>
<feature type="domain" description="Response regulatory" evidence="13">
    <location>
        <begin position="1116"/>
        <end position="1231"/>
    </location>
</feature>
<dbReference type="Pfam" id="PF00072">
    <property type="entry name" value="Response_reg"/>
    <property type="match status" value="1"/>
</dbReference>
<dbReference type="RefSeq" id="WP_069829861.1">
    <property type="nucleotide sequence ID" value="NZ_MDJD01000034.1"/>
</dbReference>
<dbReference type="Pfam" id="PF12833">
    <property type="entry name" value="HTH_18"/>
    <property type="match status" value="1"/>
</dbReference>
<comment type="catalytic activity">
    <reaction evidence="1">
        <text>ATP + protein L-histidine = ADP + protein N-phospho-L-histidine.</text>
        <dbReference type="EC" id="2.7.13.3"/>
    </reaction>
</comment>
<dbReference type="Gene3D" id="3.30.565.10">
    <property type="entry name" value="Histidine kinase-like ATPase, C-terminal domain"/>
    <property type="match status" value="1"/>
</dbReference>
<keyword evidence="9" id="KW-1133">Transmembrane helix</keyword>
<feature type="domain" description="HTH araC/xylS-type" evidence="11">
    <location>
        <begin position="1263"/>
        <end position="1362"/>
    </location>
</feature>
<dbReference type="PROSITE" id="PS01124">
    <property type="entry name" value="HTH_ARAC_FAMILY_2"/>
    <property type="match status" value="1"/>
</dbReference>